<evidence type="ECO:0000313" key="4">
    <source>
        <dbReference type="Proteomes" id="UP001155145"/>
    </source>
</evidence>
<organism evidence="1 4">
    <name type="scientific">Arthrobacter zhangbolii</name>
    <dbReference type="NCBI Taxonomy" id="2886936"/>
    <lineage>
        <taxon>Bacteria</taxon>
        <taxon>Bacillati</taxon>
        <taxon>Actinomycetota</taxon>
        <taxon>Actinomycetes</taxon>
        <taxon>Micrococcales</taxon>
        <taxon>Micrococcaceae</taxon>
        <taxon>Arthrobacter</taxon>
    </lineage>
</organism>
<reference evidence="1" key="1">
    <citation type="submission" date="2021-10" db="EMBL/GenBank/DDBJ databases">
        <title>Novel species in genus Arthrobacter.</title>
        <authorList>
            <person name="Liu Y."/>
        </authorList>
    </citation>
    <scope>NUCLEOTIDE SEQUENCE</scope>
    <source>
        <strain evidence="3">zg-Y462</strain>
        <strain evidence="1">Zg-Y462</strain>
    </source>
</reference>
<evidence type="ECO:0000313" key="3">
    <source>
        <dbReference type="Proteomes" id="UP000829758"/>
    </source>
</evidence>
<protein>
    <recommendedName>
        <fullName evidence="5">DUF3052 domain-containing protein</fullName>
    </recommendedName>
</protein>
<dbReference type="EMBL" id="JAJFZT010000007">
    <property type="protein sequence ID" value="MCC3273323.1"/>
    <property type="molecule type" value="Genomic_DNA"/>
</dbReference>
<evidence type="ECO:0000313" key="1">
    <source>
        <dbReference type="EMBL" id="MCC3273323.1"/>
    </source>
</evidence>
<dbReference type="Proteomes" id="UP000829758">
    <property type="component" value="Chromosome"/>
</dbReference>
<proteinExistence type="predicted"/>
<dbReference type="EMBL" id="CP094984">
    <property type="protein sequence ID" value="UON92696.1"/>
    <property type="molecule type" value="Genomic_DNA"/>
</dbReference>
<dbReference type="AlphaFoldDB" id="A0A9X1M850"/>
<keyword evidence="3" id="KW-1185">Reference proteome</keyword>
<evidence type="ECO:0008006" key="5">
    <source>
        <dbReference type="Google" id="ProtNLM"/>
    </source>
</evidence>
<dbReference type="RefSeq" id="WP_227929154.1">
    <property type="nucleotide sequence ID" value="NZ_CP094984.1"/>
</dbReference>
<accession>A0A9X1M850</accession>
<sequence length="130" mass="13587">MTPEPSASPFNIPADSRVTVYGAHGRPEAAEFVPAGAFLAEDDGRFPADVVILFVSTAADLAHELATAAGSVESGGVLWVCYPTAEIDGVTPDLNRDTVASLFETNDWEPVGDGTLNARWSAVRGQPTGI</sequence>
<gene>
    <name evidence="1" type="ORF">LJ755_11345</name>
    <name evidence="2" type="ORF">MUK71_03360</name>
</gene>
<evidence type="ECO:0000313" key="2">
    <source>
        <dbReference type="EMBL" id="UON92696.1"/>
    </source>
</evidence>
<name>A0A9X1M850_9MICC</name>
<dbReference type="Proteomes" id="UP001155145">
    <property type="component" value="Unassembled WGS sequence"/>
</dbReference>